<dbReference type="Pfam" id="PF01370">
    <property type="entry name" value="Epimerase"/>
    <property type="match status" value="1"/>
</dbReference>
<dbReference type="SUPFAM" id="SSF51735">
    <property type="entry name" value="NAD(P)-binding Rossmann-fold domains"/>
    <property type="match status" value="1"/>
</dbReference>
<dbReference type="Gene3D" id="3.40.50.720">
    <property type="entry name" value="NAD(P)-binding Rossmann-like Domain"/>
    <property type="match status" value="1"/>
</dbReference>
<feature type="transmembrane region" description="Helical" evidence="1">
    <location>
        <begin position="315"/>
        <end position="337"/>
    </location>
</feature>
<keyword evidence="1" id="KW-0812">Transmembrane</keyword>
<dbReference type="PANTHER" id="PTHR12126:SF11">
    <property type="entry name" value="NADH DEHYDROGENASE [UBIQUINONE] 1 ALPHA SUBCOMPLEX SUBUNIT 9, MITOCHONDRIAL"/>
    <property type="match status" value="1"/>
</dbReference>
<dbReference type="EMBL" id="VDGE01000011">
    <property type="protein sequence ID" value="TNC73960.1"/>
    <property type="molecule type" value="Genomic_DNA"/>
</dbReference>
<keyword evidence="1" id="KW-1133">Transmembrane helix</keyword>
<dbReference type="InterPro" id="IPR036291">
    <property type="entry name" value="NAD(P)-bd_dom_sf"/>
</dbReference>
<gene>
    <name evidence="3" type="ORF">FHI69_22595</name>
</gene>
<feature type="transmembrane region" description="Helical" evidence="1">
    <location>
        <begin position="246"/>
        <end position="263"/>
    </location>
</feature>
<protein>
    <submittedName>
        <fullName evidence="3">SDR family oxidoreductase</fullName>
    </submittedName>
</protein>
<sequence>MRILLTGASGFIGTHVSTALLAEGFQLACTTRRAPPHARSGEGQRVRLIEADFARDTAKAAWLPRLDGIDVVINCVGIIAEHGTQTFAALHTQTPRALFAACAESEVQLVIQLSALGADEGAVSPYHLSKKAADDFLASLPLRAVIVQPSLVYGDDGESARLFRMLASLPVYPRFGSAPQPVQPVHVDDLSDLIVALVRGAGALGGQKTRRVPVVGPQALPFAAYLAALRAAMRLGRLRVVPLPRWLMPPVLLLARLLGFAMPDRATLGMLERGNTADAGLTRRLLGRAPRPVAQFISDARGAAVRAQLDWLLPVLRLSIAIVWIATAIVSAGVYPLEDSYDLLERSGVPPAWAPPLLAGACLFDLLLGMATLALRPPWRRWLWPLQAALIVFYSVWIAVFLPEFLWHPYGPLTKNLPMLAALWLLYQLEEHPWNT</sequence>
<evidence type="ECO:0000259" key="2">
    <source>
        <dbReference type="Pfam" id="PF01370"/>
    </source>
</evidence>
<comment type="caution">
    <text evidence="3">The sequence shown here is derived from an EMBL/GenBank/DDBJ whole genome shotgun (WGS) entry which is preliminary data.</text>
</comment>
<name>A0A5C4NJ46_9BURK</name>
<feature type="domain" description="NAD-dependent epimerase/dehydratase" evidence="2">
    <location>
        <begin position="3"/>
        <end position="199"/>
    </location>
</feature>
<dbReference type="PANTHER" id="PTHR12126">
    <property type="entry name" value="NADH-UBIQUINONE OXIDOREDUCTASE 39 KDA SUBUNIT-RELATED"/>
    <property type="match status" value="1"/>
</dbReference>
<dbReference type="InterPro" id="IPR001509">
    <property type="entry name" value="Epimerase_deHydtase"/>
</dbReference>
<dbReference type="Proteomes" id="UP000305681">
    <property type="component" value="Unassembled WGS sequence"/>
</dbReference>
<keyword evidence="1" id="KW-0472">Membrane</keyword>
<feature type="transmembrane region" description="Helical" evidence="1">
    <location>
        <begin position="357"/>
        <end position="375"/>
    </location>
</feature>
<dbReference type="InterPro" id="IPR025695">
    <property type="entry name" value="DoxX-like"/>
</dbReference>
<evidence type="ECO:0000313" key="4">
    <source>
        <dbReference type="Proteomes" id="UP000305681"/>
    </source>
</evidence>
<dbReference type="RefSeq" id="WP_139092089.1">
    <property type="nucleotide sequence ID" value="NZ_VDGE01000011.1"/>
</dbReference>
<reference evidence="3 4" key="1">
    <citation type="submission" date="2019-06" db="EMBL/GenBank/DDBJ databases">
        <title>Genome sequence of Janthinobacterium lividum UCD_MED1.</title>
        <authorList>
            <person name="De Leon M.E."/>
            <person name="Jospin G."/>
        </authorList>
    </citation>
    <scope>NUCLEOTIDE SEQUENCE [LARGE SCALE GENOMIC DNA]</scope>
    <source>
        <strain evidence="3 4">UCD_MED1</strain>
    </source>
</reference>
<dbReference type="Pfam" id="PF13781">
    <property type="entry name" value="DoxX_3"/>
    <property type="match status" value="1"/>
</dbReference>
<evidence type="ECO:0000313" key="3">
    <source>
        <dbReference type="EMBL" id="TNC73960.1"/>
    </source>
</evidence>
<dbReference type="InterPro" id="IPR051207">
    <property type="entry name" value="ComplexI_NDUFA9_subunit"/>
</dbReference>
<dbReference type="AlphaFoldDB" id="A0A5C4NJ46"/>
<evidence type="ECO:0000256" key="1">
    <source>
        <dbReference type="SAM" id="Phobius"/>
    </source>
</evidence>
<organism evidence="3 4">
    <name type="scientific">Janthinobacterium lividum</name>
    <dbReference type="NCBI Taxonomy" id="29581"/>
    <lineage>
        <taxon>Bacteria</taxon>
        <taxon>Pseudomonadati</taxon>
        <taxon>Pseudomonadota</taxon>
        <taxon>Betaproteobacteria</taxon>
        <taxon>Burkholderiales</taxon>
        <taxon>Oxalobacteraceae</taxon>
        <taxon>Janthinobacterium</taxon>
    </lineage>
</organism>
<feature type="transmembrane region" description="Helical" evidence="1">
    <location>
        <begin position="382"/>
        <end position="402"/>
    </location>
</feature>
<accession>A0A5C4NJ46</accession>
<proteinExistence type="predicted"/>
<dbReference type="GO" id="GO:0044877">
    <property type="term" value="F:protein-containing complex binding"/>
    <property type="evidence" value="ECO:0007669"/>
    <property type="project" value="TreeGrafter"/>
</dbReference>